<dbReference type="OrthoDB" id="9774205at2"/>
<dbReference type="CDD" id="cd01834">
    <property type="entry name" value="SGNH_hydrolase_like_2"/>
    <property type="match status" value="1"/>
</dbReference>
<protein>
    <recommendedName>
        <fullName evidence="2">SGNH hydrolase-type esterase domain-containing protein</fullName>
    </recommendedName>
</protein>
<feature type="signal peptide" evidence="1">
    <location>
        <begin position="1"/>
        <end position="22"/>
    </location>
</feature>
<dbReference type="Proteomes" id="UP000245468">
    <property type="component" value="Chromosome"/>
</dbReference>
<evidence type="ECO:0000256" key="1">
    <source>
        <dbReference type="SAM" id="SignalP"/>
    </source>
</evidence>
<dbReference type="InterPro" id="IPR013830">
    <property type="entry name" value="SGNH_hydro"/>
</dbReference>
<dbReference type="InterPro" id="IPR036514">
    <property type="entry name" value="SGNH_hydro_sf"/>
</dbReference>
<dbReference type="AlphaFoldDB" id="A0A2S2DRN1"/>
<feature type="domain" description="SGNH hydrolase-type esterase" evidence="2">
    <location>
        <begin position="36"/>
        <end position="223"/>
    </location>
</feature>
<evidence type="ECO:0000313" key="4">
    <source>
        <dbReference type="Proteomes" id="UP000245468"/>
    </source>
</evidence>
<sequence>MRQKKTRWLLVCFILLCSLTQAQIPIFEASVKRVLFLGNSITYAAGYVQAIEAYHKAHFPQQKIEFINVGLPSETVSGLSEEGHADGRFPRPDLHERLDRVLLQTQPNIVFASYGMNDGIYLPLDSLRFQKFKDGILWLHTQIEARGSRIIHLTPAPFDEELGKKPGYAQVLDHYSEWLMQQKSWEVIDVHFPMKAYQASQQKTDPNFALAKDGVHPGELGHWIMAQQILRYLGQKNILQFPTIIQALSPIKDPNSFFQLIVKRHNLMKDAWLGSTGHLRPEMKKGLPLMEALALSLEIDKQIEALLAP</sequence>
<dbReference type="PANTHER" id="PTHR30383">
    <property type="entry name" value="THIOESTERASE 1/PROTEASE 1/LYSOPHOSPHOLIPASE L1"/>
    <property type="match status" value="1"/>
</dbReference>
<dbReference type="PANTHER" id="PTHR30383:SF5">
    <property type="entry name" value="SGNH HYDROLASE-TYPE ESTERASE DOMAIN-CONTAINING PROTEIN"/>
    <property type="match status" value="1"/>
</dbReference>
<dbReference type="EMBL" id="CP029346">
    <property type="protein sequence ID" value="AWL08036.1"/>
    <property type="molecule type" value="Genomic_DNA"/>
</dbReference>
<evidence type="ECO:0000313" key="3">
    <source>
        <dbReference type="EMBL" id="AWL08036.1"/>
    </source>
</evidence>
<dbReference type="Pfam" id="PF13472">
    <property type="entry name" value="Lipase_GDSL_2"/>
    <property type="match status" value="1"/>
</dbReference>
<feature type="chain" id="PRO_5015671225" description="SGNH hydrolase-type esterase domain-containing protein" evidence="1">
    <location>
        <begin position="23"/>
        <end position="309"/>
    </location>
</feature>
<dbReference type="GO" id="GO:0004622">
    <property type="term" value="F:phosphatidylcholine lysophospholipase activity"/>
    <property type="evidence" value="ECO:0007669"/>
    <property type="project" value="TreeGrafter"/>
</dbReference>
<accession>A0A2S2DRN1</accession>
<evidence type="ECO:0000259" key="2">
    <source>
        <dbReference type="Pfam" id="PF13472"/>
    </source>
</evidence>
<name>A0A2S2DRN1_9BACT</name>
<reference evidence="4" key="1">
    <citation type="submission" date="2018-05" db="EMBL/GenBank/DDBJ databases">
        <title>Pseudarcicella sp. HME7025 Genome sequencing and assembly.</title>
        <authorList>
            <person name="Kim H."/>
            <person name="Kang H."/>
            <person name="Joh K."/>
        </authorList>
    </citation>
    <scope>NUCLEOTIDE SEQUENCE [LARGE SCALE GENOMIC DNA]</scope>
    <source>
        <strain evidence="4">HME7025</strain>
    </source>
</reference>
<proteinExistence type="predicted"/>
<keyword evidence="1" id="KW-0732">Signal</keyword>
<organism evidence="3 4">
    <name type="scientific">Aquirufa nivalisilvae</name>
    <dbReference type="NCBI Taxonomy" id="2516557"/>
    <lineage>
        <taxon>Bacteria</taxon>
        <taxon>Pseudomonadati</taxon>
        <taxon>Bacteroidota</taxon>
        <taxon>Cytophagia</taxon>
        <taxon>Cytophagales</taxon>
        <taxon>Flectobacillaceae</taxon>
        <taxon>Aquirufa</taxon>
    </lineage>
</organism>
<gene>
    <name evidence="3" type="ORF">HME7025_00153</name>
</gene>
<dbReference type="Gene3D" id="3.40.50.1110">
    <property type="entry name" value="SGNH hydrolase"/>
    <property type="match status" value="1"/>
</dbReference>
<keyword evidence="4" id="KW-1185">Reference proteome</keyword>
<dbReference type="RefSeq" id="WP_109321813.1">
    <property type="nucleotide sequence ID" value="NZ_CP029346.1"/>
</dbReference>
<dbReference type="InterPro" id="IPR051532">
    <property type="entry name" value="Ester_Hydrolysis_Enzymes"/>
</dbReference>
<dbReference type="KEGG" id="psez:HME7025_00153"/>
<dbReference type="SUPFAM" id="SSF52266">
    <property type="entry name" value="SGNH hydrolase"/>
    <property type="match status" value="1"/>
</dbReference>